<gene>
    <name evidence="2" type="ORF">ACPOL_2204</name>
</gene>
<feature type="domain" description="Methyltransferase FkbM" evidence="1">
    <location>
        <begin position="223"/>
        <end position="356"/>
    </location>
</feature>
<dbReference type="RefSeq" id="WP_114206968.1">
    <property type="nucleotide sequence ID" value="NZ_CP030840.1"/>
</dbReference>
<dbReference type="InterPro" id="IPR006342">
    <property type="entry name" value="FkbM_mtfrase"/>
</dbReference>
<dbReference type="AlphaFoldDB" id="A0A2Z5FXC2"/>
<dbReference type="Gene3D" id="3.40.50.720">
    <property type="entry name" value="NAD(P)-binding Rossmann-like Domain"/>
    <property type="match status" value="1"/>
</dbReference>
<dbReference type="InterPro" id="IPR052514">
    <property type="entry name" value="SAM-dependent_MTase"/>
</dbReference>
<keyword evidence="3" id="KW-1185">Reference proteome</keyword>
<dbReference type="SUPFAM" id="SSF53335">
    <property type="entry name" value="S-adenosyl-L-methionine-dependent methyltransferases"/>
    <property type="match status" value="1"/>
</dbReference>
<dbReference type="EMBL" id="CP030840">
    <property type="protein sequence ID" value="AXC11528.1"/>
    <property type="molecule type" value="Genomic_DNA"/>
</dbReference>
<dbReference type="OrthoDB" id="5329963at2"/>
<evidence type="ECO:0000313" key="2">
    <source>
        <dbReference type="EMBL" id="AXC11528.1"/>
    </source>
</evidence>
<organism evidence="2 3">
    <name type="scientific">Acidisarcina polymorpha</name>
    <dbReference type="NCBI Taxonomy" id="2211140"/>
    <lineage>
        <taxon>Bacteria</taxon>
        <taxon>Pseudomonadati</taxon>
        <taxon>Acidobacteriota</taxon>
        <taxon>Terriglobia</taxon>
        <taxon>Terriglobales</taxon>
        <taxon>Acidobacteriaceae</taxon>
        <taxon>Acidisarcina</taxon>
    </lineage>
</organism>
<dbReference type="NCBIfam" id="TIGR01444">
    <property type="entry name" value="fkbM_fam"/>
    <property type="match status" value="1"/>
</dbReference>
<dbReference type="PANTHER" id="PTHR34203">
    <property type="entry name" value="METHYLTRANSFERASE, FKBM FAMILY PROTEIN"/>
    <property type="match status" value="1"/>
</dbReference>
<name>A0A2Z5FXC2_9BACT</name>
<accession>A0A2Z5FXC2</accession>
<sequence>MAVAAMGLSAKELTAALEGLFAEGEAAACARERSAFDLSAGSSAKPLVLFGAGQLGRMTLAGLRKVGIEPVAFADNNPRLWNTRVEGVETLSPAEAAARYGAQGNFVITIWGGAGTDRMAQREATLRSLGCQNVIPFQSLFWKHAELLLPHYGVDLPHKVHQQRDEVEEVSHLWSDDASRAEYLAQLQWRLFGDFSALPDPVAHATYFPLDLCPLGDQEVFVDCGAYDGDTIRSFVDQSRNSFKHIYGFEPDPGNFAKLRESISLLPRRDAISLRCAAVGASAGTVTFSANGDQASHIGGGELVVDCVSLDEALSDSEPTYIKMDIEGAELDALNGARGIIERHSPVLAICSYHLQNHLWKVPLLIRSMSDQYSFYLRPHFLEGWDLVTYAIPKRRLRQP</sequence>
<dbReference type="KEGG" id="abas:ACPOL_2204"/>
<proteinExistence type="predicted"/>
<reference evidence="2 3" key="1">
    <citation type="journal article" date="2018" name="Front. Microbiol.">
        <title>Hydrolytic Capabilities as a Key to Environmental Success: Chitinolytic and Cellulolytic Acidobacteria From Acidic Sub-arctic Soils and Boreal Peatlands.</title>
        <authorList>
            <person name="Belova S.E."/>
            <person name="Ravin N.V."/>
            <person name="Pankratov T.A."/>
            <person name="Rakitin A.L."/>
            <person name="Ivanova A.A."/>
            <person name="Beletsky A.V."/>
            <person name="Mardanov A.V."/>
            <person name="Sinninghe Damste J.S."/>
            <person name="Dedysh S.N."/>
        </authorList>
    </citation>
    <scope>NUCLEOTIDE SEQUENCE [LARGE SCALE GENOMIC DNA]</scope>
    <source>
        <strain evidence="2 3">SBC82</strain>
    </source>
</reference>
<protein>
    <recommendedName>
        <fullName evidence="1">Methyltransferase FkbM domain-containing protein</fullName>
    </recommendedName>
</protein>
<evidence type="ECO:0000259" key="1">
    <source>
        <dbReference type="Pfam" id="PF05050"/>
    </source>
</evidence>
<dbReference type="Gene3D" id="3.40.50.150">
    <property type="entry name" value="Vaccinia Virus protein VP39"/>
    <property type="match status" value="1"/>
</dbReference>
<dbReference type="PANTHER" id="PTHR34203:SF15">
    <property type="entry name" value="SLL1173 PROTEIN"/>
    <property type="match status" value="1"/>
</dbReference>
<evidence type="ECO:0000313" key="3">
    <source>
        <dbReference type="Proteomes" id="UP000253606"/>
    </source>
</evidence>
<dbReference type="Proteomes" id="UP000253606">
    <property type="component" value="Chromosome"/>
</dbReference>
<dbReference type="InterPro" id="IPR029063">
    <property type="entry name" value="SAM-dependent_MTases_sf"/>
</dbReference>
<dbReference type="Pfam" id="PF05050">
    <property type="entry name" value="Methyltransf_21"/>
    <property type="match status" value="1"/>
</dbReference>